<dbReference type="AlphaFoldDB" id="A0A4P7MYP5"/>
<dbReference type="SUPFAM" id="SSF53850">
    <property type="entry name" value="Periplasmic binding protein-like II"/>
    <property type="match status" value="1"/>
</dbReference>
<protein>
    <recommendedName>
        <fullName evidence="5">ABC-type Fe3+ transport system</fullName>
    </recommendedName>
</protein>
<dbReference type="Pfam" id="PF13343">
    <property type="entry name" value="SBP_bac_6"/>
    <property type="match status" value="1"/>
</dbReference>
<keyword evidence="1 2" id="KW-0732">Signal</keyword>
<dbReference type="Proteomes" id="UP000294847">
    <property type="component" value="Chromosome 1"/>
</dbReference>
<dbReference type="Gene3D" id="3.40.190.10">
    <property type="entry name" value="Periplasmic binding protein-like II"/>
    <property type="match status" value="2"/>
</dbReference>
<evidence type="ECO:0000313" key="3">
    <source>
        <dbReference type="EMBL" id="QBZ55033.1"/>
    </source>
</evidence>
<dbReference type="EMBL" id="CP034204">
    <property type="protein sequence ID" value="QBZ55033.1"/>
    <property type="molecule type" value="Genomic_DNA"/>
</dbReference>
<sequence length="363" mass="40286">MRAPFALTSILFGCAVQGCDRLLGFKPEPETETRSLEELHQAALAEGGVVTVWHGGDEKTQQDATKAAFEARFPGMTLNMTVDVSKYHDSRLDEELAKGGPVTPDSIILQTLHDYPRWAQQGALLNYKPQGFDGIPAEAKDSATGAWHGVFYISWRIVANPAKTNGLAVEEFDDFLKPELKGKIVLTYPNDDDAVLWAFHLIMQQKGIAWFDALLAQKPRWVRGTATPSTIAASPDHAQAVSFTTSGGRLALASTYPTRTNFVAWPQTAGILRDARHPEGARLFHNWLLSRERQETQDWPLRTDVAPLPNGFPLDRDIAKVANTNAAAFLPWMRDRVSVERLKLWFETKIGTPQGLSPLEDDL</sequence>
<dbReference type="PANTHER" id="PTHR30006:SF2">
    <property type="entry name" value="ABC TRANSPORTER SUBSTRATE-BINDING PROTEIN"/>
    <property type="match status" value="1"/>
</dbReference>
<gene>
    <name evidence="3" type="ORF">PoMZ_10749</name>
</gene>
<proteinExistence type="predicted"/>
<dbReference type="PROSITE" id="PS51257">
    <property type="entry name" value="PROKAR_LIPOPROTEIN"/>
    <property type="match status" value="1"/>
</dbReference>
<evidence type="ECO:0008006" key="5">
    <source>
        <dbReference type="Google" id="ProtNLM"/>
    </source>
</evidence>
<evidence type="ECO:0000256" key="1">
    <source>
        <dbReference type="ARBA" id="ARBA00022729"/>
    </source>
</evidence>
<evidence type="ECO:0000256" key="2">
    <source>
        <dbReference type="SAM" id="SignalP"/>
    </source>
</evidence>
<organism evidence="3 4">
    <name type="scientific">Pyricularia oryzae</name>
    <name type="common">Rice blast fungus</name>
    <name type="synonym">Magnaporthe oryzae</name>
    <dbReference type="NCBI Taxonomy" id="318829"/>
    <lineage>
        <taxon>Eukaryota</taxon>
        <taxon>Fungi</taxon>
        <taxon>Dikarya</taxon>
        <taxon>Ascomycota</taxon>
        <taxon>Pezizomycotina</taxon>
        <taxon>Sordariomycetes</taxon>
        <taxon>Sordariomycetidae</taxon>
        <taxon>Magnaporthales</taxon>
        <taxon>Pyriculariaceae</taxon>
        <taxon>Pyricularia</taxon>
    </lineage>
</organism>
<feature type="chain" id="PRO_5020772518" description="ABC-type Fe3+ transport system" evidence="2">
    <location>
        <begin position="22"/>
        <end position="363"/>
    </location>
</feature>
<reference evidence="3 4" key="1">
    <citation type="journal article" date="2019" name="Mol. Biol. Evol.">
        <title>Blast fungal genomes show frequent chromosomal changes, gene gains and losses, and effector gene turnover.</title>
        <authorList>
            <person name="Gomez Luciano L.B."/>
            <person name="Jason Tsai I."/>
            <person name="Chuma I."/>
            <person name="Tosa Y."/>
            <person name="Chen Y.H."/>
            <person name="Li J.Y."/>
            <person name="Li M.Y."/>
            <person name="Jade Lu M.Y."/>
            <person name="Nakayashiki H."/>
            <person name="Li W.H."/>
        </authorList>
    </citation>
    <scope>NUCLEOTIDE SEQUENCE [LARGE SCALE GENOMIC DNA]</scope>
    <source>
        <strain evidence="3">MZ5-1-6</strain>
    </source>
</reference>
<evidence type="ECO:0000313" key="4">
    <source>
        <dbReference type="Proteomes" id="UP000294847"/>
    </source>
</evidence>
<accession>A0A4P7MYP5</accession>
<name>A0A4P7MYP5_PYROR</name>
<feature type="signal peptide" evidence="2">
    <location>
        <begin position="1"/>
        <end position="21"/>
    </location>
</feature>
<dbReference type="PANTHER" id="PTHR30006">
    <property type="entry name" value="THIAMINE-BINDING PERIPLASMIC PROTEIN-RELATED"/>
    <property type="match status" value="1"/>
</dbReference>